<dbReference type="AlphaFoldDB" id="A0A7W7VC93"/>
<sequence length="44" mass="4654">MTATVIGLLVLRQVPSLPEALGILAVVLGLTMRTRERQPGTAPL</sequence>
<name>A0A7W7VC93_9PSEU</name>
<accession>A0A7W7VC93</accession>
<organism evidence="1 2">
    <name type="scientific">Actinophytocola algeriensis</name>
    <dbReference type="NCBI Taxonomy" id="1768010"/>
    <lineage>
        <taxon>Bacteria</taxon>
        <taxon>Bacillati</taxon>
        <taxon>Actinomycetota</taxon>
        <taxon>Actinomycetes</taxon>
        <taxon>Pseudonocardiales</taxon>
        <taxon>Pseudonocardiaceae</taxon>
    </lineage>
</organism>
<keyword evidence="2" id="KW-1185">Reference proteome</keyword>
<reference evidence="1 2" key="1">
    <citation type="submission" date="2020-08" db="EMBL/GenBank/DDBJ databases">
        <title>Genomic Encyclopedia of Type Strains, Phase III (KMG-III): the genomes of soil and plant-associated and newly described type strains.</title>
        <authorList>
            <person name="Whitman W."/>
        </authorList>
    </citation>
    <scope>NUCLEOTIDE SEQUENCE [LARGE SCALE GENOMIC DNA]</scope>
    <source>
        <strain evidence="1 2">CECT 8960</strain>
    </source>
</reference>
<protein>
    <submittedName>
        <fullName evidence="1">Threonine/homoserine efflux transporter RhtA</fullName>
    </submittedName>
</protein>
<evidence type="ECO:0000313" key="2">
    <source>
        <dbReference type="Proteomes" id="UP000520767"/>
    </source>
</evidence>
<gene>
    <name evidence="1" type="ORF">FHR82_001128</name>
</gene>
<comment type="caution">
    <text evidence="1">The sequence shown here is derived from an EMBL/GenBank/DDBJ whole genome shotgun (WGS) entry which is preliminary data.</text>
</comment>
<evidence type="ECO:0000313" key="1">
    <source>
        <dbReference type="EMBL" id="MBB4904918.1"/>
    </source>
</evidence>
<dbReference type="EMBL" id="JACHJQ010000001">
    <property type="protein sequence ID" value="MBB4904918.1"/>
    <property type="molecule type" value="Genomic_DNA"/>
</dbReference>
<dbReference type="Proteomes" id="UP000520767">
    <property type="component" value="Unassembled WGS sequence"/>
</dbReference>
<proteinExistence type="predicted"/>